<sequence length="477" mass="53082">MAKYKLINDAIDEIGFTWYHFGLFCLTGFGYAADSLVAMIQGSVQTYAVYYQYNMDYPISTEFSYFGLFVGAVVIGFTSDLIGRKTAFNCSLILSALFGFMAGGSSSLAMYMVNMFMANFFLGGNLALDVTLLLEFLPFKWQYLNTFLACWWGIGQTVCELIAWGFIPNFSCSVKGACPMSENRGWRYTWYAGSGLVLVMGLARVLFFHLHETPKHLVSTKRDEEAVRVLQELALKYNRQCSLTIEDLQRCGEISINDDFISKASFSESMKQIWHHVKLLFLNKTVARSNILLITSWFGIGITYGIYNNFLYAFLESQGASTGSTTHQIYRDATIECFFSIFGPIMAAYIMLIPKIGRRGTMAIGGVSSMILLMCYTKVRDEAANVVLSSMSYISINLYYGTLYAYTPEALPSLNRATGAALCLASNRVAGMLVPVIYYFSNDQSSSAPIFVCGAIIGLVGVLALLLPFETSKQRSI</sequence>
<proteinExistence type="predicted"/>
<dbReference type="EMBL" id="BSXS01004351">
    <property type="protein sequence ID" value="GME82845.1"/>
    <property type="molecule type" value="Genomic_DNA"/>
</dbReference>
<dbReference type="Proteomes" id="UP001165064">
    <property type="component" value="Unassembled WGS sequence"/>
</dbReference>
<evidence type="ECO:0000313" key="1">
    <source>
        <dbReference type="EMBL" id="GME82845.1"/>
    </source>
</evidence>
<organism evidence="1 2">
    <name type="scientific">Ambrosiozyma monospora</name>
    <name type="common">Yeast</name>
    <name type="synonym">Endomycopsis monosporus</name>
    <dbReference type="NCBI Taxonomy" id="43982"/>
    <lineage>
        <taxon>Eukaryota</taxon>
        <taxon>Fungi</taxon>
        <taxon>Dikarya</taxon>
        <taxon>Ascomycota</taxon>
        <taxon>Saccharomycotina</taxon>
        <taxon>Pichiomycetes</taxon>
        <taxon>Pichiales</taxon>
        <taxon>Pichiaceae</taxon>
        <taxon>Ambrosiozyma</taxon>
    </lineage>
</organism>
<gene>
    <name evidence="1" type="ORF">Amon02_000578000</name>
</gene>
<name>A0ACB5T708_AMBMO</name>
<accession>A0ACB5T708</accession>
<keyword evidence="2" id="KW-1185">Reference proteome</keyword>
<evidence type="ECO:0000313" key="2">
    <source>
        <dbReference type="Proteomes" id="UP001165064"/>
    </source>
</evidence>
<protein>
    <submittedName>
        <fullName evidence="1">Unnamed protein product</fullName>
    </submittedName>
</protein>
<reference evidence="1" key="1">
    <citation type="submission" date="2023-04" db="EMBL/GenBank/DDBJ databases">
        <title>Ambrosiozyma monospora NBRC 10751.</title>
        <authorList>
            <person name="Ichikawa N."/>
            <person name="Sato H."/>
            <person name="Tonouchi N."/>
        </authorList>
    </citation>
    <scope>NUCLEOTIDE SEQUENCE</scope>
    <source>
        <strain evidence="1">NBRC 10751</strain>
    </source>
</reference>
<comment type="caution">
    <text evidence="1">The sequence shown here is derived from an EMBL/GenBank/DDBJ whole genome shotgun (WGS) entry which is preliminary data.</text>
</comment>